<protein>
    <recommendedName>
        <fullName evidence="2">Metallo-beta-lactamase domain-containing protein</fullName>
    </recommendedName>
</protein>
<organism evidence="3 4">
    <name type="scientific">Streptomyces gilvosporeus</name>
    <dbReference type="NCBI Taxonomy" id="553510"/>
    <lineage>
        <taxon>Bacteria</taxon>
        <taxon>Bacillati</taxon>
        <taxon>Actinomycetota</taxon>
        <taxon>Actinomycetes</taxon>
        <taxon>Kitasatosporales</taxon>
        <taxon>Streptomycetaceae</taxon>
        <taxon>Streptomyces</taxon>
    </lineage>
</organism>
<dbReference type="Proteomes" id="UP000192726">
    <property type="component" value="Chromosome"/>
</dbReference>
<dbReference type="KEGG" id="sgv:B1H19_02885"/>
<sequence length="484" mass="51910">MHPFPTPSHSASCALPCPGTAGPSERCPGRPSLSAACCARRTFVPAEVIFFNVGQGDCTLIVFHDGNPYNGDSAVLVDAGSKKEVGHAASGGTDTTAKAENRKRVKEKIAGYLGGLKNPNTLDYVVVTHPDVDHYNLIPYMLLEDDESALKYTVNNLLYVGTPAEHNTKRATKATTRDLLIPTSKYNPKIKKKEVVASPTKPRRLDLAGSGSGDAGLYVIAANTVCTKNEVTDAKKPRIDGTTSARRIPLAGWPGTAVPAGSDDEEELDLPAEAEDNRKSICLMLVGAADGGKEQRVFLMADAGHEVEDVLTDKRNNARWTPKLKRTGNTWLKVGHHGSDTATYAKWLDHITPDGMFISSGTLPFGVSGIPKFSHLKTIVQRWIDKKLPPVVVAPDPANPLLPDIAYYGDTAGDLPRPKAAPAAASEGAYYRLEGGIKGVATTLTRMPGKGRDKDSKALKISLGHDWHLAIDAKGPNTYSITYK</sequence>
<dbReference type="Pfam" id="PF00753">
    <property type="entry name" value="Lactamase_B"/>
    <property type="match status" value="1"/>
</dbReference>
<evidence type="ECO:0000256" key="1">
    <source>
        <dbReference type="SAM" id="MobiDB-lite"/>
    </source>
</evidence>
<keyword evidence="4" id="KW-1185">Reference proteome</keyword>
<evidence type="ECO:0000313" key="3">
    <source>
        <dbReference type="EMBL" id="ARF53249.1"/>
    </source>
</evidence>
<dbReference type="EMBL" id="CP020569">
    <property type="protein sequence ID" value="ARF53249.1"/>
    <property type="molecule type" value="Genomic_DNA"/>
</dbReference>
<feature type="domain" description="Metallo-beta-lactamase" evidence="2">
    <location>
        <begin position="53"/>
        <end position="141"/>
    </location>
</feature>
<dbReference type="PANTHER" id="PTHR30619:SF1">
    <property type="entry name" value="RECOMBINATION PROTEIN 2"/>
    <property type="match status" value="1"/>
</dbReference>
<dbReference type="AlphaFoldDB" id="A0A1V0TK00"/>
<feature type="region of interest" description="Disordered" evidence="1">
    <location>
        <begin position="240"/>
        <end position="273"/>
    </location>
</feature>
<feature type="compositionally biased region" description="Acidic residues" evidence="1">
    <location>
        <begin position="262"/>
        <end position="273"/>
    </location>
</feature>
<accession>A0A1V0TK00</accession>
<dbReference type="Gene3D" id="3.60.15.10">
    <property type="entry name" value="Ribonuclease Z/Hydroxyacylglutathione hydrolase-like"/>
    <property type="match status" value="1"/>
</dbReference>
<gene>
    <name evidence="3" type="ORF">B1H19_02885</name>
</gene>
<dbReference type="STRING" id="553510.B1H19_02885"/>
<dbReference type="InterPro" id="IPR052159">
    <property type="entry name" value="Competence_DNA_uptake"/>
</dbReference>
<reference evidence="3 4" key="1">
    <citation type="submission" date="2017-04" db="EMBL/GenBank/DDBJ databases">
        <title>Complete Genome Sequence of Streptomyces gilvosporeus F607, a Capable Producer of Natamycin.</title>
        <authorList>
            <person name="Zong G."/>
            <person name="Zhong C."/>
            <person name="Fu J."/>
            <person name="Qin R."/>
            <person name="Cao G."/>
        </authorList>
    </citation>
    <scope>NUCLEOTIDE SEQUENCE [LARGE SCALE GENOMIC DNA]</scope>
    <source>
        <strain evidence="3 4">F607</strain>
    </source>
</reference>
<dbReference type="PANTHER" id="PTHR30619">
    <property type="entry name" value="DNA INTERNALIZATION/COMPETENCE PROTEIN COMEC/REC2"/>
    <property type="match status" value="1"/>
</dbReference>
<name>A0A1V0TK00_9ACTN</name>
<dbReference type="SUPFAM" id="SSF56281">
    <property type="entry name" value="Metallo-hydrolase/oxidoreductase"/>
    <property type="match status" value="1"/>
</dbReference>
<evidence type="ECO:0000313" key="4">
    <source>
        <dbReference type="Proteomes" id="UP000192726"/>
    </source>
</evidence>
<dbReference type="InterPro" id="IPR036866">
    <property type="entry name" value="RibonucZ/Hydroxyglut_hydro"/>
</dbReference>
<dbReference type="InterPro" id="IPR001279">
    <property type="entry name" value="Metallo-B-lactamas"/>
</dbReference>
<evidence type="ECO:0000259" key="2">
    <source>
        <dbReference type="Pfam" id="PF00753"/>
    </source>
</evidence>
<proteinExistence type="predicted"/>